<accession>A0ABZ2YA48</accession>
<evidence type="ECO:0000313" key="4">
    <source>
        <dbReference type="Proteomes" id="UP001461341"/>
    </source>
</evidence>
<dbReference type="InterPro" id="IPR052226">
    <property type="entry name" value="UPF0332_toxin"/>
</dbReference>
<dbReference type="PANTHER" id="PTHR36565:SF1">
    <property type="entry name" value="UPF0332 PROTEIN TM_1000"/>
    <property type="match status" value="1"/>
</dbReference>
<evidence type="ECO:0000259" key="2">
    <source>
        <dbReference type="Pfam" id="PF05168"/>
    </source>
</evidence>
<proteinExistence type="inferred from homology"/>
<evidence type="ECO:0000313" key="3">
    <source>
        <dbReference type="EMBL" id="WZL75863.1"/>
    </source>
</evidence>
<gene>
    <name evidence="3" type="ORF">QBE54_09790</name>
</gene>
<dbReference type="Pfam" id="PF05168">
    <property type="entry name" value="HEPN"/>
    <property type="match status" value="1"/>
</dbReference>
<comment type="similarity">
    <text evidence="1">Belongs to the UPF0332 family.</text>
</comment>
<dbReference type="Gene3D" id="1.20.120.330">
    <property type="entry name" value="Nucleotidyltransferases domain 2"/>
    <property type="match status" value="1"/>
</dbReference>
<dbReference type="EMBL" id="CP121689">
    <property type="protein sequence ID" value="WZL75863.1"/>
    <property type="molecule type" value="Genomic_DNA"/>
</dbReference>
<organism evidence="3 4">
    <name type="scientific">Thermatribacter velox</name>
    <dbReference type="NCBI Taxonomy" id="3039681"/>
    <lineage>
        <taxon>Bacteria</taxon>
        <taxon>Pseudomonadati</taxon>
        <taxon>Atribacterota</taxon>
        <taxon>Atribacteria</taxon>
        <taxon>Atribacterales</taxon>
        <taxon>Thermatribacteraceae</taxon>
        <taxon>Thermatribacter</taxon>
    </lineage>
</organism>
<dbReference type="InterPro" id="IPR007842">
    <property type="entry name" value="HEPN_dom"/>
</dbReference>
<dbReference type="RefSeq" id="WP_369018012.1">
    <property type="nucleotide sequence ID" value="NZ_CP121689.1"/>
</dbReference>
<feature type="domain" description="HEPN" evidence="2">
    <location>
        <begin position="6"/>
        <end position="89"/>
    </location>
</feature>
<dbReference type="PANTHER" id="PTHR36565">
    <property type="entry name" value="UPF0332 PROTEIN TM_1000"/>
    <property type="match status" value="1"/>
</dbReference>
<name>A0ABZ2YA48_9BACT</name>
<reference evidence="3 4" key="1">
    <citation type="submission" date="2023-03" db="EMBL/GenBank/DDBJ databases">
        <title>Novel Species.</title>
        <authorList>
            <person name="Ma S."/>
        </authorList>
    </citation>
    <scope>NUCLEOTIDE SEQUENCE [LARGE SCALE GENOMIC DNA]</scope>
    <source>
        <strain evidence="3 4">B11</strain>
    </source>
</reference>
<protein>
    <submittedName>
        <fullName evidence="3">HEPN domain-containing protein</fullName>
    </submittedName>
</protein>
<sequence length="112" mass="12971">MKDEIERLISKARKSLEAAKMLFQEGYYGFAASRAYYAMFYAAEASLLKKGLSFSKHSGVISAFGKHFAKPRIIPSEYHKMLRDAFRVRNIGGLRLRRRRYKGRIGKYPLKC</sequence>
<evidence type="ECO:0000256" key="1">
    <source>
        <dbReference type="ARBA" id="ARBA00038248"/>
    </source>
</evidence>
<dbReference type="Proteomes" id="UP001461341">
    <property type="component" value="Chromosome"/>
</dbReference>
<keyword evidence="4" id="KW-1185">Reference proteome</keyword>